<name>A0A0D0ASQ4_9AGAR</name>
<keyword evidence="2" id="KW-1185">Reference proteome</keyword>
<protein>
    <submittedName>
        <fullName evidence="1">Unplaced genomic scaffold GYMLUscaffold_81, whole genome shotgun sequence</fullName>
    </submittedName>
</protein>
<proteinExistence type="predicted"/>
<dbReference type="AlphaFoldDB" id="A0A0D0ASQ4"/>
<accession>A0A0D0ASQ4</accession>
<dbReference type="EMBL" id="KN834829">
    <property type="protein sequence ID" value="KIK53450.1"/>
    <property type="molecule type" value="Genomic_DNA"/>
</dbReference>
<reference evidence="1 2" key="1">
    <citation type="submission" date="2014-04" db="EMBL/GenBank/DDBJ databases">
        <title>Evolutionary Origins and Diversification of the Mycorrhizal Mutualists.</title>
        <authorList>
            <consortium name="DOE Joint Genome Institute"/>
            <consortium name="Mycorrhizal Genomics Consortium"/>
            <person name="Kohler A."/>
            <person name="Kuo A."/>
            <person name="Nagy L.G."/>
            <person name="Floudas D."/>
            <person name="Copeland A."/>
            <person name="Barry K.W."/>
            <person name="Cichocki N."/>
            <person name="Veneault-Fourrey C."/>
            <person name="LaButti K."/>
            <person name="Lindquist E.A."/>
            <person name="Lipzen A."/>
            <person name="Lundell T."/>
            <person name="Morin E."/>
            <person name="Murat C."/>
            <person name="Riley R."/>
            <person name="Ohm R."/>
            <person name="Sun H."/>
            <person name="Tunlid A."/>
            <person name="Henrissat B."/>
            <person name="Grigoriev I.V."/>
            <person name="Hibbett D.S."/>
            <person name="Martin F."/>
        </authorList>
    </citation>
    <scope>NUCLEOTIDE SEQUENCE [LARGE SCALE GENOMIC DNA]</scope>
    <source>
        <strain evidence="1 2">FD-317 M1</strain>
    </source>
</reference>
<sequence>MPVQDRHFPQHVNDSACRGDCVDVAVQTGDHQESDSESHTVFYWLDKTNVHNSNNPVKILRKHVGPAGRLALELYRVLDEHAPCNEDDISLIHSSVCSMQLALGTRSSTLIFDYYSCLKYPLPSPPWDETTVWEPVGTDEDAAWVYKSQVLPLRQKSARAIEKWGTGRTHSRISNQAQKEVYSVYSEWYGFYDFPQDYFGNVRDNVSLFKEMCCTVFALGVTLARIDYVLSGMEN</sequence>
<evidence type="ECO:0000313" key="2">
    <source>
        <dbReference type="Proteomes" id="UP000053593"/>
    </source>
</evidence>
<organism evidence="1 2">
    <name type="scientific">Collybiopsis luxurians FD-317 M1</name>
    <dbReference type="NCBI Taxonomy" id="944289"/>
    <lineage>
        <taxon>Eukaryota</taxon>
        <taxon>Fungi</taxon>
        <taxon>Dikarya</taxon>
        <taxon>Basidiomycota</taxon>
        <taxon>Agaricomycotina</taxon>
        <taxon>Agaricomycetes</taxon>
        <taxon>Agaricomycetidae</taxon>
        <taxon>Agaricales</taxon>
        <taxon>Marasmiineae</taxon>
        <taxon>Omphalotaceae</taxon>
        <taxon>Collybiopsis</taxon>
        <taxon>Collybiopsis luxurians</taxon>
    </lineage>
</organism>
<evidence type="ECO:0000313" key="1">
    <source>
        <dbReference type="EMBL" id="KIK53450.1"/>
    </source>
</evidence>
<gene>
    <name evidence="1" type="ORF">GYMLUDRAFT_63703</name>
</gene>
<dbReference type="Proteomes" id="UP000053593">
    <property type="component" value="Unassembled WGS sequence"/>
</dbReference>
<dbReference type="HOGENOM" id="CLU_103023_0_0_1"/>